<protein>
    <submittedName>
        <fullName evidence="2">BQ5605_C003g02186 protein</fullName>
    </submittedName>
</protein>
<keyword evidence="3" id="KW-1185">Reference proteome</keyword>
<keyword evidence="1" id="KW-0472">Membrane</keyword>
<dbReference type="EMBL" id="FQNC01000042">
    <property type="protein sequence ID" value="SGY39267.1"/>
    <property type="molecule type" value="Genomic_DNA"/>
</dbReference>
<feature type="transmembrane region" description="Helical" evidence="1">
    <location>
        <begin position="238"/>
        <end position="261"/>
    </location>
</feature>
<dbReference type="Proteomes" id="UP000249464">
    <property type="component" value="Unassembled WGS sequence"/>
</dbReference>
<feature type="transmembrane region" description="Helical" evidence="1">
    <location>
        <begin position="187"/>
        <end position="205"/>
    </location>
</feature>
<gene>
    <name evidence="2" type="primary">BQ5605_C003g02186</name>
    <name evidence="2" type="ORF">BQ5605_C003G02186</name>
</gene>
<evidence type="ECO:0000313" key="2">
    <source>
        <dbReference type="EMBL" id="SGY39267.1"/>
    </source>
</evidence>
<reference evidence="2 3" key="1">
    <citation type="submission" date="2016-11" db="EMBL/GenBank/DDBJ databases">
        <authorList>
            <person name="Jaros S."/>
            <person name="Januszkiewicz K."/>
            <person name="Wedrychowicz H."/>
        </authorList>
    </citation>
    <scope>NUCLEOTIDE SEQUENCE [LARGE SCALE GENOMIC DNA]</scope>
</reference>
<evidence type="ECO:0000256" key="1">
    <source>
        <dbReference type="SAM" id="Phobius"/>
    </source>
</evidence>
<feature type="transmembrane region" description="Helical" evidence="1">
    <location>
        <begin position="130"/>
        <end position="152"/>
    </location>
</feature>
<keyword evidence="1" id="KW-1133">Transmembrane helix</keyword>
<feature type="transmembrane region" description="Helical" evidence="1">
    <location>
        <begin position="57"/>
        <end position="74"/>
    </location>
</feature>
<keyword evidence="1" id="KW-0812">Transmembrane</keyword>
<organism evidence="2 3">
    <name type="scientific">Microbotryum silenes-dioicae</name>
    <dbReference type="NCBI Taxonomy" id="796604"/>
    <lineage>
        <taxon>Eukaryota</taxon>
        <taxon>Fungi</taxon>
        <taxon>Dikarya</taxon>
        <taxon>Basidiomycota</taxon>
        <taxon>Pucciniomycotina</taxon>
        <taxon>Microbotryomycetes</taxon>
        <taxon>Microbotryales</taxon>
        <taxon>Microbotryaceae</taxon>
        <taxon>Microbotryum</taxon>
    </lineage>
</organism>
<evidence type="ECO:0000313" key="3">
    <source>
        <dbReference type="Proteomes" id="UP000249464"/>
    </source>
</evidence>
<dbReference type="AlphaFoldDB" id="A0A2X0NY98"/>
<name>A0A2X0NY98_9BASI</name>
<accession>A0A2X0NY98</accession>
<feature type="transmembrane region" description="Helical" evidence="1">
    <location>
        <begin position="212"/>
        <end position="232"/>
    </location>
</feature>
<sequence length="305" mass="33596">MACFHPVIFGDYLAKNLAPVERDDVRWGYILLVRAYDLALGGYLWPRVDGLAKRDGALFGAIMASVSRIGLLVFERAYFLLSTETVSTLFLIDLVSLIAAFSLLPILLPHSVESRPTSSALMRLERHPELIINIALSIGISTFVCAFLGYAVERLGAQQFIKMLETPTVAIPSLRHFLEPLSMPRHIIHSLFLSILTIPFVSIFPTTGSVRLALIAFLLVAPQTATLLWDVLPLHGEAAFYVGAFEGVKAAISSAVTAWTIEELRARRERIETVYAIALIEDEDEKSSLLVVAEGMVEEEPVTSA</sequence>
<proteinExistence type="predicted"/>
<feature type="transmembrane region" description="Helical" evidence="1">
    <location>
        <begin position="86"/>
        <end position="109"/>
    </location>
</feature>